<name>A0A1D8IPL6_9GAMM</name>
<keyword evidence="2" id="KW-1185">Reference proteome</keyword>
<gene>
    <name evidence="1" type="ORF">BI364_10810</name>
</gene>
<dbReference type="AlphaFoldDB" id="A0A1D8IPL6"/>
<protein>
    <recommendedName>
        <fullName evidence="3">DUF1641 domain-containing protein</fullName>
    </recommendedName>
</protein>
<dbReference type="RefSeq" id="WP_070078747.1">
    <property type="nucleotide sequence ID" value="NZ_CP017415.1"/>
</dbReference>
<dbReference type="KEGG" id="aprs:BI364_10810"/>
<evidence type="ECO:0000313" key="2">
    <source>
        <dbReference type="Proteomes" id="UP000095401"/>
    </source>
</evidence>
<proteinExistence type="predicted"/>
<dbReference type="Proteomes" id="UP000095401">
    <property type="component" value="Chromosome"/>
</dbReference>
<accession>A0A1D8IPL6</accession>
<sequence length="184" mass="19583">MSTLPTQHEQIIQTHAALIVNVVRAAQNPALRAPLDEVLRVSAENGWGALVAAIRRIIEGVRELSLLAGLDEEDSVIVEAILRGLQDPATLPDPNAKPDPVLAAPGLAAMIHASRRGDVQALQLLSGMAEQMTKVGGDMGRMGGIMRRLVDGERNPEILAKGMSAQGESLLLAVLEELGKLDMH</sequence>
<evidence type="ECO:0008006" key="3">
    <source>
        <dbReference type="Google" id="ProtNLM"/>
    </source>
</evidence>
<reference evidence="2" key="1">
    <citation type="submission" date="2016-09" db="EMBL/GenBank/DDBJ databases">
        <title>Acidihalobacter prosperus F5.</title>
        <authorList>
            <person name="Khaleque H.N."/>
            <person name="Ramsay J.P."/>
            <person name="Kaksonen A.H."/>
            <person name="Boxall N.J."/>
            <person name="Watkin E.L.J."/>
        </authorList>
    </citation>
    <scope>NUCLEOTIDE SEQUENCE [LARGE SCALE GENOMIC DNA]</scope>
    <source>
        <strain evidence="2">F5</strain>
    </source>
</reference>
<dbReference type="EMBL" id="CP017415">
    <property type="protein sequence ID" value="AOU98386.1"/>
    <property type="molecule type" value="Genomic_DNA"/>
</dbReference>
<evidence type="ECO:0000313" key="1">
    <source>
        <dbReference type="EMBL" id="AOU98386.1"/>
    </source>
</evidence>
<organism evidence="1 2">
    <name type="scientific">Acidihalobacter yilgarnensis</name>
    <dbReference type="NCBI Taxonomy" id="2819280"/>
    <lineage>
        <taxon>Bacteria</taxon>
        <taxon>Pseudomonadati</taxon>
        <taxon>Pseudomonadota</taxon>
        <taxon>Gammaproteobacteria</taxon>
        <taxon>Chromatiales</taxon>
        <taxon>Ectothiorhodospiraceae</taxon>
        <taxon>Acidihalobacter</taxon>
    </lineage>
</organism>